<dbReference type="InterPro" id="IPR037143">
    <property type="entry name" value="4-PPantetheinyl_Trfase_dom_sf"/>
</dbReference>
<name>A0AAU8J3A5_9ACTN</name>
<dbReference type="SUPFAM" id="SSF56214">
    <property type="entry name" value="4'-phosphopantetheinyl transferase"/>
    <property type="match status" value="1"/>
</dbReference>
<gene>
    <name evidence="2" type="ORF">ABII15_38070</name>
</gene>
<protein>
    <submittedName>
        <fullName evidence="2">4-phosphopantetheinyl transferase</fullName>
    </submittedName>
</protein>
<evidence type="ECO:0000256" key="1">
    <source>
        <dbReference type="SAM" id="MobiDB-lite"/>
    </source>
</evidence>
<dbReference type="Gene3D" id="3.90.470.20">
    <property type="entry name" value="4'-phosphopantetheinyl transferase domain"/>
    <property type="match status" value="1"/>
</dbReference>
<dbReference type="GO" id="GO:0008897">
    <property type="term" value="F:holo-[acyl-carrier-protein] synthase activity"/>
    <property type="evidence" value="ECO:0007669"/>
    <property type="project" value="InterPro"/>
</dbReference>
<organism evidence="2">
    <name type="scientific">Streptomyces tabacisoli</name>
    <dbReference type="NCBI Taxonomy" id="3156398"/>
    <lineage>
        <taxon>Bacteria</taxon>
        <taxon>Bacillati</taxon>
        <taxon>Actinomycetota</taxon>
        <taxon>Actinomycetes</taxon>
        <taxon>Kitasatosporales</taxon>
        <taxon>Streptomycetaceae</taxon>
        <taxon>Streptomyces</taxon>
    </lineage>
</organism>
<reference evidence="2" key="1">
    <citation type="submission" date="2024-06" db="EMBL/GenBank/DDBJ databases">
        <title>Streptomyces sp. strain HUAS MG91 genome sequences.</title>
        <authorList>
            <person name="Mo P."/>
        </authorList>
    </citation>
    <scope>NUCLEOTIDE SEQUENCE</scope>
    <source>
        <strain evidence="2">HUAS MG91</strain>
    </source>
</reference>
<dbReference type="EMBL" id="CP159534">
    <property type="protein sequence ID" value="XCJ75432.1"/>
    <property type="molecule type" value="Genomic_DNA"/>
</dbReference>
<dbReference type="RefSeq" id="WP_353946863.1">
    <property type="nucleotide sequence ID" value="NZ_CP159534.1"/>
</dbReference>
<keyword evidence="2" id="KW-0808">Transferase</keyword>
<dbReference type="AlphaFoldDB" id="A0AAU8J3A5"/>
<dbReference type="GO" id="GO:0000287">
    <property type="term" value="F:magnesium ion binding"/>
    <property type="evidence" value="ECO:0007669"/>
    <property type="project" value="InterPro"/>
</dbReference>
<dbReference type="KEGG" id="stac:ABII15_38070"/>
<feature type="region of interest" description="Disordered" evidence="1">
    <location>
        <begin position="141"/>
        <end position="162"/>
    </location>
</feature>
<proteinExistence type="predicted"/>
<evidence type="ECO:0000313" key="2">
    <source>
        <dbReference type="EMBL" id="XCJ75432.1"/>
    </source>
</evidence>
<accession>A0AAU8J3A5</accession>
<sequence length="225" mass="24084">MSAQPPGGPVPRAAGAPVLVVVARTAVVLAAPTADERTLAGWERRRLALVRVPARRDDVLAARLLLRWCAARVTGRPAPEVELRQHCPDCDRAGHGRPSLPRHPRLGVSISHAEGLVAAAVGLGRVGVDVERYDRVPPDPELVRRRFPPGSPGHPRRTPDGLTGWVRAEARFKADAVAQPVHSWHDVSRGALVALACTGSWRRAEAADLAPARLVPRGHGVGVPR</sequence>